<dbReference type="InterPro" id="IPR008166">
    <property type="entry name" value="Glyco_transf_92"/>
</dbReference>
<dbReference type="RefSeq" id="XP_005107802.1">
    <property type="nucleotide sequence ID" value="XM_005107745.3"/>
</dbReference>
<dbReference type="EC" id="2.4.1.-" evidence="8"/>
<organism evidence="9 10">
    <name type="scientific">Aplysia californica</name>
    <name type="common">California sea hare</name>
    <dbReference type="NCBI Taxonomy" id="6500"/>
    <lineage>
        <taxon>Eukaryota</taxon>
        <taxon>Metazoa</taxon>
        <taxon>Spiralia</taxon>
        <taxon>Lophotrochozoa</taxon>
        <taxon>Mollusca</taxon>
        <taxon>Gastropoda</taxon>
        <taxon>Heterobranchia</taxon>
        <taxon>Euthyneura</taxon>
        <taxon>Tectipleura</taxon>
        <taxon>Aplysiida</taxon>
        <taxon>Aplysioidea</taxon>
        <taxon>Aplysiidae</taxon>
        <taxon>Aplysia</taxon>
    </lineage>
</organism>
<evidence type="ECO:0000256" key="2">
    <source>
        <dbReference type="ARBA" id="ARBA00007647"/>
    </source>
</evidence>
<evidence type="ECO:0000313" key="10">
    <source>
        <dbReference type="RefSeq" id="XP_005107802.1"/>
    </source>
</evidence>
<proteinExistence type="inferred from homology"/>
<comment type="subcellular location">
    <subcellularLocation>
        <location evidence="1">Membrane</location>
        <topology evidence="1">Single-pass membrane protein</topology>
    </subcellularLocation>
</comment>
<evidence type="ECO:0000256" key="7">
    <source>
        <dbReference type="ARBA" id="ARBA00023136"/>
    </source>
</evidence>
<gene>
    <name evidence="10" type="primary">LOC101852723</name>
</gene>
<accession>A0ABM0K3C0</accession>
<dbReference type="PANTHER" id="PTHR21461:SF69">
    <property type="entry name" value="GLYCOSYLTRANSFERASE FAMILY 92 PROTEIN"/>
    <property type="match status" value="1"/>
</dbReference>
<protein>
    <recommendedName>
        <fullName evidence="8">Glycosyltransferase family 92 protein</fullName>
        <ecNumber evidence="8">2.4.1.-</ecNumber>
    </recommendedName>
</protein>
<reference evidence="10" key="1">
    <citation type="submission" date="2025-08" db="UniProtKB">
        <authorList>
            <consortium name="RefSeq"/>
        </authorList>
    </citation>
    <scope>IDENTIFICATION</scope>
</reference>
<feature type="transmembrane region" description="Helical" evidence="8">
    <location>
        <begin position="17"/>
        <end position="36"/>
    </location>
</feature>
<comment type="similarity">
    <text evidence="2 8">Belongs to the glycosyltransferase 92 family.</text>
</comment>
<keyword evidence="9" id="KW-1185">Reference proteome</keyword>
<evidence type="ECO:0000313" key="9">
    <source>
        <dbReference type="Proteomes" id="UP000694888"/>
    </source>
</evidence>
<evidence type="ECO:0000256" key="8">
    <source>
        <dbReference type="RuleBase" id="RU366017"/>
    </source>
</evidence>
<keyword evidence="5 8" id="KW-0812">Transmembrane</keyword>
<name>A0ABM0K3C0_APLCA</name>
<dbReference type="Pfam" id="PF01697">
    <property type="entry name" value="Glyco_transf_92"/>
    <property type="match status" value="1"/>
</dbReference>
<keyword evidence="6 8" id="KW-1133">Transmembrane helix</keyword>
<evidence type="ECO:0000256" key="4">
    <source>
        <dbReference type="ARBA" id="ARBA00022679"/>
    </source>
</evidence>
<keyword evidence="7 8" id="KW-0472">Membrane</keyword>
<evidence type="ECO:0000256" key="6">
    <source>
        <dbReference type="ARBA" id="ARBA00022989"/>
    </source>
</evidence>
<dbReference type="PANTHER" id="PTHR21461">
    <property type="entry name" value="GLYCOSYLTRANSFERASE FAMILY 92 PROTEIN"/>
    <property type="match status" value="1"/>
</dbReference>
<keyword evidence="3 8" id="KW-0328">Glycosyltransferase</keyword>
<dbReference type="Proteomes" id="UP000694888">
    <property type="component" value="Unplaced"/>
</dbReference>
<sequence>MTSSWAKLVSHTSNPRCLLPVLFALVFLYILIYLLWATPVSHATRRLHTKSVVSHTFKGSDLSPRTEWSMSGVDKIMPDGEGVWIDGRHIEVMSAIFNVHSAEDRPKVMLPSFLKHSVPRDFVCCIREYPGASKDHQTRAVLEHIDLRFIADYQSSTFSCLLPGDSGKIFDSSQPPKYELITFAPESCGANETNPMRIVYPVRRKFEFAVCTKVAYARLEPVHLVEWFEYMQEVGMSKVVTFHNSLQHDTRRVFDHYVSTGLLELIEYYPRSKSVVFTEANGQSRQARHDKTLTVTDCQYRLGGYDFVLTIDFDELPVPQRPYGTINWVLQDFLRNNSDASAFRMTPILLPPDWRSDEVDLYHWTLHKGSYIGQYCIKWAYVPARTKQAATHEHLPKDPYKPYSLPQEMLHFLHFRECKRSWLDVQCASLKPSILNETSLARFNGRVRHRLQQIPLQGLVRDSSYVQMVQSPPRKGDKRKSA</sequence>
<evidence type="ECO:0000256" key="5">
    <source>
        <dbReference type="ARBA" id="ARBA00022692"/>
    </source>
</evidence>
<keyword evidence="4 8" id="KW-0808">Transferase</keyword>
<dbReference type="GeneID" id="101852723"/>
<evidence type="ECO:0000256" key="3">
    <source>
        <dbReference type="ARBA" id="ARBA00022676"/>
    </source>
</evidence>
<evidence type="ECO:0000256" key="1">
    <source>
        <dbReference type="ARBA" id="ARBA00004167"/>
    </source>
</evidence>